<comment type="caution">
    <text evidence="8">The sequence shown here is derived from an EMBL/GenBank/DDBJ whole genome shotgun (WGS) entry which is preliminary data.</text>
</comment>
<evidence type="ECO:0000256" key="6">
    <source>
        <dbReference type="ARBA" id="ARBA00048348"/>
    </source>
</evidence>
<keyword evidence="3 7" id="KW-0479">Metal-binding</keyword>
<feature type="binding site" evidence="7">
    <location>
        <position position="96"/>
    </location>
    <ligand>
        <name>Zn(2+)</name>
        <dbReference type="ChEBI" id="CHEBI:29105"/>
    </ligand>
</feature>
<keyword evidence="4 7" id="KW-0862">Zinc</keyword>
<dbReference type="InterPro" id="IPR036874">
    <property type="entry name" value="Carbonic_anhydrase_sf"/>
</dbReference>
<dbReference type="EMBL" id="PVNS01000004">
    <property type="protein sequence ID" value="PRO66124.1"/>
    <property type="molecule type" value="Genomic_DNA"/>
</dbReference>
<evidence type="ECO:0000256" key="3">
    <source>
        <dbReference type="ARBA" id="ARBA00022723"/>
    </source>
</evidence>
<dbReference type="PANTHER" id="PTHR11002:SF76">
    <property type="entry name" value="CARBONIC ANHYDRASE"/>
    <property type="match status" value="1"/>
</dbReference>
<feature type="binding site" evidence="7">
    <location>
        <position position="93"/>
    </location>
    <ligand>
        <name>Zn(2+)</name>
        <dbReference type="ChEBI" id="CHEBI:29105"/>
    </ligand>
</feature>
<gene>
    <name evidence="8" type="ORF">C6I21_04800</name>
</gene>
<dbReference type="SUPFAM" id="SSF53056">
    <property type="entry name" value="beta-carbonic anhydrase, cab"/>
    <property type="match status" value="1"/>
</dbReference>
<dbReference type="OrthoDB" id="9769739at2"/>
<comment type="cofactor">
    <cofactor evidence="7">
        <name>Zn(2+)</name>
        <dbReference type="ChEBI" id="CHEBI:29105"/>
    </cofactor>
    <text evidence="7">Binds 1 zinc ion per subunit.</text>
</comment>
<comment type="catalytic activity">
    <reaction evidence="6">
        <text>hydrogencarbonate + H(+) = CO2 + H2O</text>
        <dbReference type="Rhea" id="RHEA:10748"/>
        <dbReference type="ChEBI" id="CHEBI:15377"/>
        <dbReference type="ChEBI" id="CHEBI:15378"/>
        <dbReference type="ChEBI" id="CHEBI:16526"/>
        <dbReference type="ChEBI" id="CHEBI:17544"/>
        <dbReference type="EC" id="4.2.1.1"/>
    </reaction>
</comment>
<comment type="similarity">
    <text evidence="1">Belongs to the beta-class carbonic anhydrase family.</text>
</comment>
<dbReference type="PANTHER" id="PTHR11002">
    <property type="entry name" value="CARBONIC ANHYDRASE"/>
    <property type="match status" value="1"/>
</dbReference>
<evidence type="ECO:0000256" key="7">
    <source>
        <dbReference type="PIRSR" id="PIRSR601765-1"/>
    </source>
</evidence>
<evidence type="ECO:0000256" key="4">
    <source>
        <dbReference type="ARBA" id="ARBA00022833"/>
    </source>
</evidence>
<dbReference type="InterPro" id="IPR001765">
    <property type="entry name" value="Carbonic_anhydrase"/>
</dbReference>
<name>A0A2P6MIJ8_ALKUR</name>
<dbReference type="EC" id="4.2.1.1" evidence="2"/>
<keyword evidence="5" id="KW-0456">Lyase</keyword>
<reference evidence="8 9" key="1">
    <citation type="submission" date="2018-03" db="EMBL/GenBank/DDBJ databases">
        <title>Bacillus urumqiensis sp. nov., a moderately haloalkaliphilic bacterium isolated from a salt lake.</title>
        <authorList>
            <person name="Zhao B."/>
            <person name="Liao Z."/>
        </authorList>
    </citation>
    <scope>NUCLEOTIDE SEQUENCE [LARGE SCALE GENOMIC DNA]</scope>
    <source>
        <strain evidence="8 9">BZ-SZ-XJ18</strain>
    </source>
</reference>
<evidence type="ECO:0000256" key="1">
    <source>
        <dbReference type="ARBA" id="ARBA00006217"/>
    </source>
</evidence>
<evidence type="ECO:0000313" key="8">
    <source>
        <dbReference type="EMBL" id="PRO66124.1"/>
    </source>
</evidence>
<dbReference type="Gene3D" id="3.40.1050.10">
    <property type="entry name" value="Carbonic anhydrase"/>
    <property type="match status" value="1"/>
</dbReference>
<sequence>MAEMYQEGNRSFRESRSGSYFEELAAGQAPDAYVLSCCDSRTDPALILNRDLGDLFVHRNVANQAVEADESFTAGLYYALEVLKVNQIIILGHTTCGGVQAAAGGDTFPDALEPWVKHIRSAVPDGENDGKHLERENTAAQVKRVLESAVYRNSTRRVPVHGALFHLDTGEVEWLQD</sequence>
<dbReference type="Proteomes" id="UP000243650">
    <property type="component" value="Unassembled WGS sequence"/>
</dbReference>
<organism evidence="8 9">
    <name type="scientific">Alkalicoccus urumqiensis</name>
    <name type="common">Bacillus urumqiensis</name>
    <dbReference type="NCBI Taxonomy" id="1548213"/>
    <lineage>
        <taxon>Bacteria</taxon>
        <taxon>Bacillati</taxon>
        <taxon>Bacillota</taxon>
        <taxon>Bacilli</taxon>
        <taxon>Bacillales</taxon>
        <taxon>Bacillaceae</taxon>
        <taxon>Alkalicoccus</taxon>
    </lineage>
</organism>
<dbReference type="AlphaFoldDB" id="A0A2P6MIJ8"/>
<proteinExistence type="inferred from homology"/>
<evidence type="ECO:0000313" key="9">
    <source>
        <dbReference type="Proteomes" id="UP000243650"/>
    </source>
</evidence>
<dbReference type="RefSeq" id="WP_105958315.1">
    <property type="nucleotide sequence ID" value="NZ_PVNS01000004.1"/>
</dbReference>
<dbReference type="SMART" id="SM00947">
    <property type="entry name" value="Pro_CA"/>
    <property type="match status" value="1"/>
</dbReference>
<feature type="binding site" evidence="7">
    <location>
        <position position="37"/>
    </location>
    <ligand>
        <name>Zn(2+)</name>
        <dbReference type="ChEBI" id="CHEBI:29105"/>
    </ligand>
</feature>
<feature type="binding site" evidence="7">
    <location>
        <position position="39"/>
    </location>
    <ligand>
        <name>Zn(2+)</name>
        <dbReference type="ChEBI" id="CHEBI:29105"/>
    </ligand>
</feature>
<evidence type="ECO:0000256" key="2">
    <source>
        <dbReference type="ARBA" id="ARBA00012925"/>
    </source>
</evidence>
<dbReference type="Pfam" id="PF00484">
    <property type="entry name" value="Pro_CA"/>
    <property type="match status" value="1"/>
</dbReference>
<evidence type="ECO:0000256" key="5">
    <source>
        <dbReference type="ARBA" id="ARBA00023239"/>
    </source>
</evidence>
<accession>A0A2P6MIJ8</accession>
<protein>
    <recommendedName>
        <fullName evidence="2">carbonic anhydrase</fullName>
        <ecNumber evidence="2">4.2.1.1</ecNumber>
    </recommendedName>
</protein>
<dbReference type="GO" id="GO:0008270">
    <property type="term" value="F:zinc ion binding"/>
    <property type="evidence" value="ECO:0007669"/>
    <property type="project" value="InterPro"/>
</dbReference>
<keyword evidence="9" id="KW-1185">Reference proteome</keyword>
<dbReference type="GO" id="GO:0004089">
    <property type="term" value="F:carbonate dehydratase activity"/>
    <property type="evidence" value="ECO:0007669"/>
    <property type="project" value="UniProtKB-EC"/>
</dbReference>